<dbReference type="InterPro" id="IPR042070">
    <property type="entry name" value="PucR_C-HTH_sf"/>
</dbReference>
<evidence type="ECO:0000256" key="1">
    <source>
        <dbReference type="ARBA" id="ARBA00006754"/>
    </source>
</evidence>
<dbReference type="EMBL" id="RCZG01000003">
    <property type="protein sequence ID" value="TPG34912.1"/>
    <property type="molecule type" value="Genomic_DNA"/>
</dbReference>
<evidence type="ECO:0000313" key="5">
    <source>
        <dbReference type="EMBL" id="TPG34912.1"/>
    </source>
</evidence>
<dbReference type="OrthoDB" id="2973014at2"/>
<feature type="domain" description="CdaR GGDEF-like" evidence="4">
    <location>
        <begin position="284"/>
        <end position="426"/>
    </location>
</feature>
<dbReference type="InterPro" id="IPR012914">
    <property type="entry name" value="PucR_dom"/>
</dbReference>
<dbReference type="Pfam" id="PF17853">
    <property type="entry name" value="GGDEF_2"/>
    <property type="match status" value="1"/>
</dbReference>
<dbReference type="Pfam" id="PF13556">
    <property type="entry name" value="HTH_30"/>
    <property type="match status" value="1"/>
</dbReference>
<accession>A0A502ED65</accession>
<comment type="caution">
    <text evidence="5">The sequence shown here is derived from an EMBL/GenBank/DDBJ whole genome shotgun (WGS) entry which is preliminary data.</text>
</comment>
<feature type="domain" description="Purine catabolism PurC-like" evidence="2">
    <location>
        <begin position="7"/>
        <end position="130"/>
    </location>
</feature>
<keyword evidence="6" id="KW-1185">Reference proteome</keyword>
<protein>
    <submittedName>
        <fullName evidence="5">PucR family transcriptional regulator</fullName>
    </submittedName>
</protein>
<evidence type="ECO:0000313" key="6">
    <source>
        <dbReference type="Proteomes" id="UP000320095"/>
    </source>
</evidence>
<organism evidence="5 6">
    <name type="scientific">Mycolicibacterium hodleri</name>
    <dbReference type="NCBI Taxonomy" id="49897"/>
    <lineage>
        <taxon>Bacteria</taxon>
        <taxon>Bacillati</taxon>
        <taxon>Actinomycetota</taxon>
        <taxon>Actinomycetes</taxon>
        <taxon>Mycobacteriales</taxon>
        <taxon>Mycobacteriaceae</taxon>
        <taxon>Mycolicibacterium</taxon>
    </lineage>
</organism>
<feature type="domain" description="PucR C-terminal helix-turn-helix" evidence="3">
    <location>
        <begin position="487"/>
        <end position="541"/>
    </location>
</feature>
<name>A0A502ED65_9MYCO</name>
<dbReference type="RefSeq" id="WP_140689620.1">
    <property type="nucleotide sequence ID" value="NZ_RCZG01000003.1"/>
</dbReference>
<evidence type="ECO:0000259" key="4">
    <source>
        <dbReference type="Pfam" id="PF17853"/>
    </source>
</evidence>
<dbReference type="Proteomes" id="UP000320095">
    <property type="component" value="Unassembled WGS sequence"/>
</dbReference>
<dbReference type="Gene3D" id="1.10.10.2840">
    <property type="entry name" value="PucR C-terminal helix-turn-helix domain"/>
    <property type="match status" value="1"/>
</dbReference>
<proteinExistence type="inferred from homology"/>
<dbReference type="InterPro" id="IPR041522">
    <property type="entry name" value="CdaR_GGDEF"/>
</dbReference>
<dbReference type="InterPro" id="IPR025736">
    <property type="entry name" value="PucR_C-HTH_dom"/>
</dbReference>
<dbReference type="PANTHER" id="PTHR33744:SF1">
    <property type="entry name" value="DNA-BINDING TRANSCRIPTIONAL ACTIVATOR ADER"/>
    <property type="match status" value="1"/>
</dbReference>
<sequence length="546" mass="59781">MLPTVREVLALPVLRAGAPEIVCGADRPETLDRPVRWVHVSDLADLSNLLEGGEMVLTTGQALADARRRDEYLPQLARAGAVAVVVELGLHVDEVPRSVRDVGSHLELPVVALHRPVRFVEVTEEVHRRIVAEQYAEVDYARRVHEAFTNLSMRRASVDEIIAAAADMLDTPIVLEDLNRQVVAFVRRAVPLTELLADWERRSRLNSVAGQGTWVARPVGPYRQEWGRLVAPRGRREDDDADGRTVTTLERAAQALALHRMVEQDRTSLEMRAQSGLVDDLLRGRIRDEGEATARAHALGLRPALTYVPVTVRLRESASANQLLIQQRRGRTLDAVVHAIRSGGHSVLTASRDDGQIDLLLALQPRTMHVGTAVAAGLDPEHVLGDVASAIRHGVLRVDGVSACVIGVGPESSRLVDAAGGLAESGHVAEVALAMPDERPFYRAADVRLRGLIALIRTDPRVQAFAETELRGLLERRATHGDETFDLLAGFLEVGGNKAELAKRLHVSRPTLYSRLAAVERLLGVDLDDAESRTSLHVAMMILARR</sequence>
<dbReference type="PANTHER" id="PTHR33744">
    <property type="entry name" value="CARBOHYDRATE DIACID REGULATOR"/>
    <property type="match status" value="1"/>
</dbReference>
<reference evidence="5 6" key="1">
    <citation type="journal article" date="2019" name="Environ. Microbiol.">
        <title>Species interactions and distinct microbial communities in high Arctic permafrost affected cryosols are associated with the CH4 and CO2 gas fluxes.</title>
        <authorList>
            <person name="Altshuler I."/>
            <person name="Hamel J."/>
            <person name="Turney S."/>
            <person name="Magnuson E."/>
            <person name="Levesque R."/>
            <person name="Greer C."/>
            <person name="Whyte L.G."/>
        </authorList>
    </citation>
    <scope>NUCLEOTIDE SEQUENCE [LARGE SCALE GENOMIC DNA]</scope>
    <source>
        <strain evidence="5 6">S5.20</strain>
    </source>
</reference>
<gene>
    <name evidence="5" type="ORF">EAH80_08780</name>
</gene>
<comment type="similarity">
    <text evidence="1">Belongs to the CdaR family.</text>
</comment>
<evidence type="ECO:0000259" key="2">
    <source>
        <dbReference type="Pfam" id="PF07905"/>
    </source>
</evidence>
<dbReference type="Pfam" id="PF07905">
    <property type="entry name" value="PucR"/>
    <property type="match status" value="1"/>
</dbReference>
<evidence type="ECO:0000259" key="3">
    <source>
        <dbReference type="Pfam" id="PF13556"/>
    </source>
</evidence>
<dbReference type="InterPro" id="IPR051448">
    <property type="entry name" value="CdaR-like_regulators"/>
</dbReference>
<dbReference type="AlphaFoldDB" id="A0A502ED65"/>